<dbReference type="AlphaFoldDB" id="A0A6G1BLX2"/>
<protein>
    <recommendedName>
        <fullName evidence="1">DYW domain-containing protein</fullName>
    </recommendedName>
</protein>
<comment type="caution">
    <text evidence="2">The sequence shown here is derived from an EMBL/GenBank/DDBJ whole genome shotgun (WGS) entry which is preliminary data.</text>
</comment>
<keyword evidence="3" id="KW-1185">Reference proteome</keyword>
<evidence type="ECO:0000259" key="1">
    <source>
        <dbReference type="Pfam" id="PF14432"/>
    </source>
</evidence>
<dbReference type="GO" id="GO:0008270">
    <property type="term" value="F:zinc ion binding"/>
    <property type="evidence" value="ECO:0007669"/>
    <property type="project" value="InterPro"/>
</dbReference>
<accession>A0A6G1BLX2</accession>
<organism evidence="2 3">
    <name type="scientific">Oryza meyeriana var. granulata</name>
    <dbReference type="NCBI Taxonomy" id="110450"/>
    <lineage>
        <taxon>Eukaryota</taxon>
        <taxon>Viridiplantae</taxon>
        <taxon>Streptophyta</taxon>
        <taxon>Embryophyta</taxon>
        <taxon>Tracheophyta</taxon>
        <taxon>Spermatophyta</taxon>
        <taxon>Magnoliopsida</taxon>
        <taxon>Liliopsida</taxon>
        <taxon>Poales</taxon>
        <taxon>Poaceae</taxon>
        <taxon>BOP clade</taxon>
        <taxon>Oryzoideae</taxon>
        <taxon>Oryzeae</taxon>
        <taxon>Oryzinae</taxon>
        <taxon>Oryza</taxon>
        <taxon>Oryza meyeriana</taxon>
    </lineage>
</organism>
<dbReference type="OrthoDB" id="185373at2759"/>
<reference evidence="2 3" key="1">
    <citation type="submission" date="2019-11" db="EMBL/GenBank/DDBJ databases">
        <title>Whole genome sequence of Oryza granulata.</title>
        <authorList>
            <person name="Li W."/>
        </authorList>
    </citation>
    <scope>NUCLEOTIDE SEQUENCE [LARGE SCALE GENOMIC DNA]</scope>
    <source>
        <strain evidence="3">cv. Menghai</strain>
        <tissue evidence="2">Leaf</tissue>
    </source>
</reference>
<gene>
    <name evidence="2" type="ORF">E2562_021094</name>
</gene>
<dbReference type="Pfam" id="PF14432">
    <property type="entry name" value="DYW_deaminase"/>
    <property type="match status" value="1"/>
</dbReference>
<feature type="domain" description="DYW" evidence="1">
    <location>
        <begin position="13"/>
        <end position="82"/>
    </location>
</feature>
<name>A0A6G1BLX2_9ORYZ</name>
<dbReference type="InterPro" id="IPR032867">
    <property type="entry name" value="DYW_dom"/>
</dbReference>
<proteinExistence type="predicted"/>
<sequence>MVEEIETRLSECGHQSSTASVLFDVEEDKADTLSYHSERLAIAFALVASNPGAPIRISSSRTSGCALTVMRVQSSSLGCMVVERLS</sequence>
<dbReference type="EMBL" id="SPHZ02000012">
    <property type="protein sequence ID" value="KAF0889038.1"/>
    <property type="molecule type" value="Genomic_DNA"/>
</dbReference>
<dbReference type="Proteomes" id="UP000479710">
    <property type="component" value="Unassembled WGS sequence"/>
</dbReference>
<evidence type="ECO:0000313" key="3">
    <source>
        <dbReference type="Proteomes" id="UP000479710"/>
    </source>
</evidence>
<evidence type="ECO:0000313" key="2">
    <source>
        <dbReference type="EMBL" id="KAF0889038.1"/>
    </source>
</evidence>